<gene>
    <name evidence="3" type="ORF">GCM10022231_24460</name>
</gene>
<keyword evidence="2" id="KW-1133">Transmembrane helix</keyword>
<keyword evidence="2" id="KW-0472">Membrane</keyword>
<evidence type="ECO:0000256" key="2">
    <source>
        <dbReference type="SAM" id="Phobius"/>
    </source>
</evidence>
<evidence type="ECO:0000313" key="3">
    <source>
        <dbReference type="EMBL" id="GAA3963339.1"/>
    </source>
</evidence>
<dbReference type="RefSeq" id="WP_344784131.1">
    <property type="nucleotide sequence ID" value="NZ_BAAAZW010000007.1"/>
</dbReference>
<proteinExistence type="predicted"/>
<keyword evidence="2" id="KW-0812">Transmembrane</keyword>
<keyword evidence="4" id="KW-1185">Reference proteome</keyword>
<evidence type="ECO:0000313" key="4">
    <source>
        <dbReference type="Proteomes" id="UP001418444"/>
    </source>
</evidence>
<protein>
    <submittedName>
        <fullName evidence="3">Uncharacterized protein</fullName>
    </submittedName>
</protein>
<dbReference type="EMBL" id="BAAAZW010000007">
    <property type="protein sequence ID" value="GAA3963339.1"/>
    <property type="molecule type" value="Genomic_DNA"/>
</dbReference>
<reference evidence="4" key="1">
    <citation type="journal article" date="2019" name="Int. J. Syst. Evol. Microbiol.">
        <title>The Global Catalogue of Microorganisms (GCM) 10K type strain sequencing project: providing services to taxonomists for standard genome sequencing and annotation.</title>
        <authorList>
            <consortium name="The Broad Institute Genomics Platform"/>
            <consortium name="The Broad Institute Genome Sequencing Center for Infectious Disease"/>
            <person name="Wu L."/>
            <person name="Ma J."/>
        </authorList>
    </citation>
    <scope>NUCLEOTIDE SEQUENCE [LARGE SCALE GENOMIC DNA]</scope>
    <source>
        <strain evidence="4">JCM 16923</strain>
    </source>
</reference>
<dbReference type="Proteomes" id="UP001418444">
    <property type="component" value="Unassembled WGS sequence"/>
</dbReference>
<accession>A0ABP7PCA5</accession>
<evidence type="ECO:0000256" key="1">
    <source>
        <dbReference type="SAM" id="MobiDB-lite"/>
    </source>
</evidence>
<name>A0ABP7PCA5_9ACTN</name>
<feature type="transmembrane region" description="Helical" evidence="2">
    <location>
        <begin position="79"/>
        <end position="102"/>
    </location>
</feature>
<feature type="region of interest" description="Disordered" evidence="1">
    <location>
        <begin position="121"/>
        <end position="140"/>
    </location>
</feature>
<organism evidence="3 4">
    <name type="scientific">Gordonia caeni</name>
    <dbReference type="NCBI Taxonomy" id="1007097"/>
    <lineage>
        <taxon>Bacteria</taxon>
        <taxon>Bacillati</taxon>
        <taxon>Actinomycetota</taxon>
        <taxon>Actinomycetes</taxon>
        <taxon>Mycobacteriales</taxon>
        <taxon>Gordoniaceae</taxon>
        <taxon>Gordonia</taxon>
    </lineage>
</organism>
<sequence length="140" mass="15515">MVRELNNDDLGLLLQVFAVLLLAFAANFHFSRKSVRRHRKAAIAFVILNFVGELATVIAMLLTWVALWSPTAWEQIDDLLVFIPGSIAIVCAVALTIESVYARAVHIVRVERLDRLGRAAAADSRGLPTSEPARPRPRSE</sequence>
<comment type="caution">
    <text evidence="3">The sequence shown here is derived from an EMBL/GenBank/DDBJ whole genome shotgun (WGS) entry which is preliminary data.</text>
</comment>
<feature type="transmembrane region" description="Helical" evidence="2">
    <location>
        <begin position="42"/>
        <end position="67"/>
    </location>
</feature>
<feature type="transmembrane region" description="Helical" evidence="2">
    <location>
        <begin position="12"/>
        <end position="30"/>
    </location>
</feature>